<dbReference type="InterPro" id="IPR032135">
    <property type="entry name" value="DUF4817"/>
</dbReference>
<dbReference type="Pfam" id="PF16087">
    <property type="entry name" value="DUF4817"/>
    <property type="match status" value="1"/>
</dbReference>
<evidence type="ECO:0000313" key="3">
    <source>
        <dbReference type="EMBL" id="KAJ4441766.1"/>
    </source>
</evidence>
<name>A0ABQ8T703_PERAM</name>
<dbReference type="PROSITE" id="PS50835">
    <property type="entry name" value="IG_LIKE"/>
    <property type="match status" value="1"/>
</dbReference>
<comment type="caution">
    <text evidence="3">The sequence shown here is derived from an EMBL/GenBank/DDBJ whole genome shotgun (WGS) entry which is preliminary data.</text>
</comment>
<keyword evidence="4" id="KW-1185">Reference proteome</keyword>
<reference evidence="3 4" key="1">
    <citation type="journal article" date="2022" name="Allergy">
        <title>Genome assembly and annotation of Periplaneta americana reveal a comprehensive cockroach allergen profile.</title>
        <authorList>
            <person name="Wang L."/>
            <person name="Xiong Q."/>
            <person name="Saelim N."/>
            <person name="Wang L."/>
            <person name="Nong W."/>
            <person name="Wan A.T."/>
            <person name="Shi M."/>
            <person name="Liu X."/>
            <person name="Cao Q."/>
            <person name="Hui J.H.L."/>
            <person name="Sookrung N."/>
            <person name="Leung T.F."/>
            <person name="Tungtrongchitr A."/>
            <person name="Tsui S.K.W."/>
        </authorList>
    </citation>
    <scope>NUCLEOTIDE SEQUENCE [LARGE SCALE GENOMIC DNA]</scope>
    <source>
        <strain evidence="3">PWHHKU_190912</strain>
    </source>
</reference>
<sequence>MSSGSSTESYPAFARIGLKENPGKTSTRSLPSKETLRGHSDSSFRGEGYIQCCVGVRLCDMYSNQELAEIHFMYGKTDGNAALARRLYQERYPQRQCPDRKTFVRLHYRLCGEYGKFNSPGTPLINRQHFHFLHDGCPAHFSRTARRYLDRRFPDRWIGRGGPIAWPPRSPDLNPLDFYLWGHLKSSPVPDLESLRNRIVACSEDICNTPGVWDRVRRSMRHRCESEYLVIAAGGAEGLELNPLTIVPLVFQNGSVSSVILDCDYALNADDYATNEKNPGALVVKWFFNNEPAPVYQWIHSKKPQGLGVLSGKLNLEHRISDDNATMYRALQIINPTPELSGEYKCTVSTFNEERSLTRKMIVYGK</sequence>
<dbReference type="PANTHER" id="PTHR47326:SF1">
    <property type="entry name" value="HTH PSQ-TYPE DOMAIN-CONTAINING PROTEIN"/>
    <property type="match status" value="1"/>
</dbReference>
<gene>
    <name evidence="3" type="ORF">ANN_11624</name>
</gene>
<protein>
    <recommendedName>
        <fullName evidence="2">Ig-like domain-containing protein</fullName>
    </recommendedName>
</protein>
<evidence type="ECO:0000256" key="1">
    <source>
        <dbReference type="SAM" id="MobiDB-lite"/>
    </source>
</evidence>
<dbReference type="CDD" id="cd00096">
    <property type="entry name" value="Ig"/>
    <property type="match status" value="1"/>
</dbReference>
<dbReference type="SUPFAM" id="SSF48726">
    <property type="entry name" value="Immunoglobulin"/>
    <property type="match status" value="1"/>
</dbReference>
<dbReference type="Gene3D" id="2.60.40.10">
    <property type="entry name" value="Immunoglobulins"/>
    <property type="match status" value="1"/>
</dbReference>
<accession>A0ABQ8T703</accession>
<evidence type="ECO:0000259" key="2">
    <source>
        <dbReference type="PROSITE" id="PS50835"/>
    </source>
</evidence>
<dbReference type="PANTHER" id="PTHR47326">
    <property type="entry name" value="TRANSPOSABLE ELEMENT TC3 TRANSPOSASE-LIKE PROTEIN"/>
    <property type="match status" value="1"/>
</dbReference>
<proteinExistence type="predicted"/>
<feature type="compositionally biased region" description="Polar residues" evidence="1">
    <location>
        <begin position="23"/>
        <end position="32"/>
    </location>
</feature>
<dbReference type="Proteomes" id="UP001148838">
    <property type="component" value="Unassembled WGS sequence"/>
</dbReference>
<dbReference type="Gene3D" id="3.30.420.10">
    <property type="entry name" value="Ribonuclease H-like superfamily/Ribonuclease H"/>
    <property type="match status" value="1"/>
</dbReference>
<dbReference type="InterPro" id="IPR036179">
    <property type="entry name" value="Ig-like_dom_sf"/>
</dbReference>
<dbReference type="InterPro" id="IPR007110">
    <property type="entry name" value="Ig-like_dom"/>
</dbReference>
<dbReference type="InterPro" id="IPR036397">
    <property type="entry name" value="RNaseH_sf"/>
</dbReference>
<feature type="domain" description="Ig-like" evidence="2">
    <location>
        <begin position="243"/>
        <end position="358"/>
    </location>
</feature>
<dbReference type="InterPro" id="IPR013783">
    <property type="entry name" value="Ig-like_fold"/>
</dbReference>
<evidence type="ECO:0000313" key="4">
    <source>
        <dbReference type="Proteomes" id="UP001148838"/>
    </source>
</evidence>
<dbReference type="EMBL" id="JAJSOF020000015">
    <property type="protein sequence ID" value="KAJ4441766.1"/>
    <property type="molecule type" value="Genomic_DNA"/>
</dbReference>
<organism evidence="3 4">
    <name type="scientific">Periplaneta americana</name>
    <name type="common">American cockroach</name>
    <name type="synonym">Blatta americana</name>
    <dbReference type="NCBI Taxonomy" id="6978"/>
    <lineage>
        <taxon>Eukaryota</taxon>
        <taxon>Metazoa</taxon>
        <taxon>Ecdysozoa</taxon>
        <taxon>Arthropoda</taxon>
        <taxon>Hexapoda</taxon>
        <taxon>Insecta</taxon>
        <taxon>Pterygota</taxon>
        <taxon>Neoptera</taxon>
        <taxon>Polyneoptera</taxon>
        <taxon>Dictyoptera</taxon>
        <taxon>Blattodea</taxon>
        <taxon>Blattoidea</taxon>
        <taxon>Blattidae</taxon>
        <taxon>Blattinae</taxon>
        <taxon>Periplaneta</taxon>
    </lineage>
</organism>
<feature type="region of interest" description="Disordered" evidence="1">
    <location>
        <begin position="16"/>
        <end position="41"/>
    </location>
</feature>